<feature type="active site" description="Schiff-base intermediate with DNA" evidence="15">
    <location>
        <position position="2"/>
    </location>
</feature>
<feature type="binding site" evidence="15">
    <location>
        <position position="93"/>
    </location>
    <ligand>
        <name>DNA</name>
        <dbReference type="ChEBI" id="CHEBI:16991"/>
    </ligand>
</feature>
<dbReference type="SUPFAM" id="SSF81624">
    <property type="entry name" value="N-terminal domain of MutM-like DNA repair proteins"/>
    <property type="match status" value="1"/>
</dbReference>
<comment type="catalytic activity">
    <reaction evidence="1 15">
        <text>Hydrolysis of DNA containing ring-opened 7-methylguanine residues, releasing 2,6-diamino-4-hydroxy-5-(N-methyl)formamidopyrimidine.</text>
        <dbReference type="EC" id="3.2.2.23"/>
    </reaction>
</comment>
<keyword evidence="6 15" id="KW-0863">Zinc-finger</keyword>
<dbReference type="EMBL" id="PVNS01000019">
    <property type="protein sequence ID" value="PRO64310.1"/>
    <property type="molecule type" value="Genomic_DNA"/>
</dbReference>
<keyword evidence="13 15" id="KW-0326">Glycosidase</keyword>
<dbReference type="Pfam" id="PF06827">
    <property type="entry name" value="zf-FPG_IleRS"/>
    <property type="match status" value="1"/>
</dbReference>
<name>A0A2P6MDG8_ALKUR</name>
<dbReference type="InterPro" id="IPR012319">
    <property type="entry name" value="FPG_cat"/>
</dbReference>
<evidence type="ECO:0000256" key="10">
    <source>
        <dbReference type="ARBA" id="ARBA00023204"/>
    </source>
</evidence>
<dbReference type="InterPro" id="IPR010663">
    <property type="entry name" value="Znf_FPG/IleRS"/>
</dbReference>
<dbReference type="SMART" id="SM00898">
    <property type="entry name" value="Fapy_DNA_glyco"/>
    <property type="match status" value="1"/>
</dbReference>
<keyword evidence="5 15" id="KW-0227">DNA damage</keyword>
<proteinExistence type="inferred from homology"/>
<evidence type="ECO:0000256" key="3">
    <source>
        <dbReference type="ARBA" id="ARBA00011245"/>
    </source>
</evidence>
<dbReference type="HAMAP" id="MF_00103">
    <property type="entry name" value="Fapy_DNA_glycosyl"/>
    <property type="match status" value="1"/>
</dbReference>
<evidence type="ECO:0000313" key="18">
    <source>
        <dbReference type="EMBL" id="PRO64310.1"/>
    </source>
</evidence>
<evidence type="ECO:0000256" key="14">
    <source>
        <dbReference type="ARBA" id="ARBA00044632"/>
    </source>
</evidence>
<dbReference type="EC" id="4.2.99.18" evidence="15"/>
<dbReference type="Pfam" id="PF01149">
    <property type="entry name" value="Fapy_DNA_glyco"/>
    <property type="match status" value="1"/>
</dbReference>
<dbReference type="FunFam" id="3.20.190.10:FF:000001">
    <property type="entry name" value="Formamidopyrimidine-DNA glycosylase"/>
    <property type="match status" value="1"/>
</dbReference>
<dbReference type="AlphaFoldDB" id="A0A2P6MDG8"/>
<evidence type="ECO:0000256" key="11">
    <source>
        <dbReference type="ARBA" id="ARBA00023239"/>
    </source>
</evidence>
<dbReference type="PANTHER" id="PTHR22993:SF9">
    <property type="entry name" value="FORMAMIDOPYRIMIDINE-DNA GLYCOSYLASE"/>
    <property type="match status" value="1"/>
</dbReference>
<feature type="domain" description="FPG-type" evidence="16">
    <location>
        <begin position="240"/>
        <end position="274"/>
    </location>
</feature>
<evidence type="ECO:0000256" key="6">
    <source>
        <dbReference type="ARBA" id="ARBA00022771"/>
    </source>
</evidence>
<feature type="active site" description="Proton donor; for delta-elimination activity" evidence="15">
    <location>
        <position position="264"/>
    </location>
</feature>
<organism evidence="18 19">
    <name type="scientific">Alkalicoccus urumqiensis</name>
    <name type="common">Bacillus urumqiensis</name>
    <dbReference type="NCBI Taxonomy" id="1548213"/>
    <lineage>
        <taxon>Bacteria</taxon>
        <taxon>Bacillati</taxon>
        <taxon>Bacillota</taxon>
        <taxon>Bacilli</taxon>
        <taxon>Bacillales</taxon>
        <taxon>Bacillaceae</taxon>
        <taxon>Alkalicoccus</taxon>
    </lineage>
</organism>
<dbReference type="PROSITE" id="PS51068">
    <property type="entry name" value="FPG_CAT"/>
    <property type="match status" value="1"/>
</dbReference>
<dbReference type="InterPro" id="IPR020629">
    <property type="entry name" value="FPG_Glyclase"/>
</dbReference>
<keyword evidence="11 15" id="KW-0456">Lyase</keyword>
<dbReference type="GO" id="GO:0034039">
    <property type="term" value="F:8-oxo-7,8-dihydroguanine DNA N-glycosylase activity"/>
    <property type="evidence" value="ECO:0007669"/>
    <property type="project" value="TreeGrafter"/>
</dbReference>
<evidence type="ECO:0000256" key="12">
    <source>
        <dbReference type="ARBA" id="ARBA00023268"/>
    </source>
</evidence>
<dbReference type="PANTHER" id="PTHR22993">
    <property type="entry name" value="FORMAMIDOPYRIMIDINE-DNA GLYCOSYLASE"/>
    <property type="match status" value="1"/>
</dbReference>
<accession>A0A2P6MDG8</accession>
<dbReference type="EC" id="3.2.2.23" evidence="15"/>
<dbReference type="SUPFAM" id="SSF46946">
    <property type="entry name" value="S13-like H2TH domain"/>
    <property type="match status" value="1"/>
</dbReference>
<evidence type="ECO:0000256" key="5">
    <source>
        <dbReference type="ARBA" id="ARBA00022763"/>
    </source>
</evidence>
<dbReference type="Proteomes" id="UP000243650">
    <property type="component" value="Unassembled WGS sequence"/>
</dbReference>
<reference evidence="18 19" key="1">
    <citation type="submission" date="2018-03" db="EMBL/GenBank/DDBJ databases">
        <title>Bacillus urumqiensis sp. nov., a moderately haloalkaliphilic bacterium isolated from a salt lake.</title>
        <authorList>
            <person name="Zhao B."/>
            <person name="Liao Z."/>
        </authorList>
    </citation>
    <scope>NUCLEOTIDE SEQUENCE [LARGE SCALE GENOMIC DNA]</scope>
    <source>
        <strain evidence="18 19">BZ-SZ-XJ18</strain>
    </source>
</reference>
<comment type="similarity">
    <text evidence="2 15">Belongs to the FPG family.</text>
</comment>
<evidence type="ECO:0000256" key="7">
    <source>
        <dbReference type="ARBA" id="ARBA00022801"/>
    </source>
</evidence>
<comment type="cofactor">
    <cofactor evidence="15">
        <name>Zn(2+)</name>
        <dbReference type="ChEBI" id="CHEBI:29105"/>
    </cofactor>
    <text evidence="15">Binds 1 zinc ion per subunit.</text>
</comment>
<dbReference type="InterPro" id="IPR015886">
    <property type="entry name" value="H2TH_FPG"/>
</dbReference>
<evidence type="ECO:0000256" key="4">
    <source>
        <dbReference type="ARBA" id="ARBA00022723"/>
    </source>
</evidence>
<comment type="subunit">
    <text evidence="3 15">Monomer.</text>
</comment>
<dbReference type="CDD" id="cd08966">
    <property type="entry name" value="EcFpg-like_N"/>
    <property type="match status" value="1"/>
</dbReference>
<dbReference type="GO" id="GO:0140078">
    <property type="term" value="F:class I DNA-(apurinic or apyrimidinic site) endonuclease activity"/>
    <property type="evidence" value="ECO:0007669"/>
    <property type="project" value="UniProtKB-EC"/>
</dbReference>
<dbReference type="PROSITE" id="PS01242">
    <property type="entry name" value="ZF_FPG_1"/>
    <property type="match status" value="1"/>
</dbReference>
<protein>
    <recommendedName>
        <fullName evidence="15">Formamidopyrimidine-DNA glycosylase</fullName>
        <shortName evidence="15">Fapy-DNA glycosylase</shortName>
        <ecNumber evidence="15">3.2.2.23</ecNumber>
    </recommendedName>
    <alternativeName>
        <fullName evidence="15">DNA-(apurinic or apyrimidinic site) lyase MutM</fullName>
        <shortName evidence="15">AP lyase MutM</shortName>
        <ecNumber evidence="15">4.2.99.18</ecNumber>
    </alternativeName>
</protein>
<dbReference type="GO" id="GO:0003684">
    <property type="term" value="F:damaged DNA binding"/>
    <property type="evidence" value="ECO:0007669"/>
    <property type="project" value="InterPro"/>
</dbReference>
<dbReference type="NCBIfam" id="TIGR00577">
    <property type="entry name" value="fpg"/>
    <property type="match status" value="1"/>
</dbReference>
<evidence type="ECO:0000256" key="8">
    <source>
        <dbReference type="ARBA" id="ARBA00022833"/>
    </source>
</evidence>
<feature type="domain" description="Formamidopyrimidine-DNA glycosylase catalytic" evidence="17">
    <location>
        <begin position="2"/>
        <end position="115"/>
    </location>
</feature>
<keyword evidence="10 15" id="KW-0234">DNA repair</keyword>
<evidence type="ECO:0000256" key="9">
    <source>
        <dbReference type="ARBA" id="ARBA00023125"/>
    </source>
</evidence>
<dbReference type="InterPro" id="IPR035937">
    <property type="entry name" value="FPG_N"/>
</dbReference>
<dbReference type="SUPFAM" id="SSF57716">
    <property type="entry name" value="Glucocorticoid receptor-like (DNA-binding domain)"/>
    <property type="match status" value="1"/>
</dbReference>
<keyword evidence="8 15" id="KW-0862">Zinc</keyword>
<feature type="binding site" evidence="15">
    <location>
        <position position="112"/>
    </location>
    <ligand>
        <name>DNA</name>
        <dbReference type="ChEBI" id="CHEBI:16991"/>
    </ligand>
</feature>
<dbReference type="Pfam" id="PF06831">
    <property type="entry name" value="H2TH"/>
    <property type="match status" value="1"/>
</dbReference>
<evidence type="ECO:0000259" key="16">
    <source>
        <dbReference type="PROSITE" id="PS51066"/>
    </source>
</evidence>
<dbReference type="GO" id="GO:0008270">
    <property type="term" value="F:zinc ion binding"/>
    <property type="evidence" value="ECO:0007669"/>
    <property type="project" value="UniProtKB-UniRule"/>
</dbReference>
<evidence type="ECO:0000313" key="19">
    <source>
        <dbReference type="Proteomes" id="UP000243650"/>
    </source>
</evidence>
<dbReference type="SMART" id="SM01232">
    <property type="entry name" value="H2TH"/>
    <property type="match status" value="1"/>
</dbReference>
<dbReference type="InterPro" id="IPR010979">
    <property type="entry name" value="Ribosomal_uS13-like_H2TH"/>
</dbReference>
<dbReference type="RefSeq" id="WP_105960364.1">
    <property type="nucleotide sequence ID" value="NZ_PVNS01000019.1"/>
</dbReference>
<dbReference type="OrthoDB" id="9800855at2"/>
<comment type="caution">
    <text evidence="18">The sequence shown here is derived from an EMBL/GenBank/DDBJ whole genome shotgun (WGS) entry which is preliminary data.</text>
</comment>
<dbReference type="NCBIfam" id="NF002211">
    <property type="entry name" value="PRK01103.1"/>
    <property type="match status" value="1"/>
</dbReference>
<dbReference type="GO" id="GO:0006284">
    <property type="term" value="P:base-excision repair"/>
    <property type="evidence" value="ECO:0007669"/>
    <property type="project" value="InterPro"/>
</dbReference>
<dbReference type="InterPro" id="IPR015887">
    <property type="entry name" value="DNA_glyclase_Znf_dom_DNA_BS"/>
</dbReference>
<dbReference type="InterPro" id="IPR000214">
    <property type="entry name" value="Znf_DNA_glyclase/AP_lyase"/>
</dbReference>
<feature type="active site" description="Proton donor" evidence="15">
    <location>
        <position position="3"/>
    </location>
</feature>
<evidence type="ECO:0000259" key="17">
    <source>
        <dbReference type="PROSITE" id="PS51068"/>
    </source>
</evidence>
<keyword evidence="9 15" id="KW-0238">DNA-binding</keyword>
<dbReference type="Gene3D" id="3.20.190.10">
    <property type="entry name" value="MutM-like, N-terminal"/>
    <property type="match status" value="1"/>
</dbReference>
<gene>
    <name evidence="15" type="primary">mutM</name>
    <name evidence="15" type="synonym">fpg</name>
    <name evidence="18" type="ORF">C6I21_15355</name>
</gene>
<keyword evidence="12 15" id="KW-0511">Multifunctional enzyme</keyword>
<dbReference type="Gene3D" id="1.10.8.50">
    <property type="match status" value="1"/>
</dbReference>
<comment type="catalytic activity">
    <reaction evidence="14 15">
        <text>2'-deoxyribonucleotide-(2'-deoxyribose 5'-phosphate)-2'-deoxyribonucleotide-DNA = a 3'-end 2'-deoxyribonucleotide-(2,3-dehydro-2,3-deoxyribose 5'-phosphate)-DNA + a 5'-end 5'-phospho-2'-deoxyribonucleoside-DNA + H(+)</text>
        <dbReference type="Rhea" id="RHEA:66592"/>
        <dbReference type="Rhea" id="RHEA-COMP:13180"/>
        <dbReference type="Rhea" id="RHEA-COMP:16897"/>
        <dbReference type="Rhea" id="RHEA-COMP:17067"/>
        <dbReference type="ChEBI" id="CHEBI:15378"/>
        <dbReference type="ChEBI" id="CHEBI:136412"/>
        <dbReference type="ChEBI" id="CHEBI:157695"/>
        <dbReference type="ChEBI" id="CHEBI:167181"/>
        <dbReference type="EC" id="4.2.99.18"/>
    </reaction>
</comment>
<feature type="active site" description="Proton donor; for beta-elimination activity" evidence="15">
    <location>
        <position position="60"/>
    </location>
</feature>
<keyword evidence="7 15" id="KW-0378">Hydrolase</keyword>
<dbReference type="PROSITE" id="PS51066">
    <property type="entry name" value="ZF_FPG_2"/>
    <property type="match status" value="1"/>
</dbReference>
<sequence length="279" mass="30928">MPELPEVETVRRTLLSQCVNKTIRDVVVTLPRIIQRPDDIEQFRGQLAGQQIEGVDRRGKFLLIQLSTDVLVSHLRMEGKYSIHSSTDPVGKHTHVRFMFTDESELRYTDVRQFGTMHVFDKGTEFSELPLRQLGPEPLEAAFTPEVLASILSRSGRAVKTLLLDQTKLVGLGNIYVDEALFQAGIHPETPADEVPESKITPLHHAVKTTLQQAVDAGGSSIRSYVNSEGKKGSFQQQLYVYGRKGEACLECGHPIERTVVGGRGTHICPVCQEGGDGR</sequence>
<evidence type="ECO:0000256" key="15">
    <source>
        <dbReference type="HAMAP-Rule" id="MF_00103"/>
    </source>
</evidence>
<comment type="caution">
    <text evidence="15">Lacks conserved residue(s) required for the propagation of feature annotation.</text>
</comment>
<dbReference type="GO" id="GO:0003690">
    <property type="term" value="F:double-stranded DNA binding"/>
    <property type="evidence" value="ECO:0007669"/>
    <property type="project" value="UniProtKB-ARBA"/>
</dbReference>
<evidence type="ECO:0000256" key="13">
    <source>
        <dbReference type="ARBA" id="ARBA00023295"/>
    </source>
</evidence>
<evidence type="ECO:0000256" key="2">
    <source>
        <dbReference type="ARBA" id="ARBA00009409"/>
    </source>
</evidence>
<dbReference type="FunFam" id="1.10.8.50:FF:000003">
    <property type="entry name" value="Formamidopyrimidine-DNA glycosylase"/>
    <property type="match status" value="1"/>
</dbReference>
<evidence type="ECO:0000256" key="1">
    <source>
        <dbReference type="ARBA" id="ARBA00001668"/>
    </source>
</evidence>
<keyword evidence="19" id="KW-1185">Reference proteome</keyword>
<keyword evidence="4 15" id="KW-0479">Metal-binding</keyword>
<comment type="function">
    <text evidence="15">Involved in base excision repair of DNA damaged by oxidation or by mutagenic agents. Acts as DNA glycosylase that recognizes and removes damaged bases. Has a preference for oxidized purines, such as 7,8-dihydro-8-oxoguanine (8-oxoG). Has AP (apurinic/apyrimidinic) lyase activity and introduces nicks in the DNA strand. Cleaves the DNA backbone by beta-delta elimination to generate a single-strand break at the site of the removed base with both 3'- and 5'-phosphates.</text>
</comment>